<evidence type="ECO:0000313" key="2">
    <source>
        <dbReference type="EMBL" id="PWA92138.1"/>
    </source>
</evidence>
<accession>A0A2U1Q284</accession>
<dbReference type="InterPro" id="IPR036770">
    <property type="entry name" value="Ankyrin_rpt-contain_sf"/>
</dbReference>
<sequence>MHVDIQKIIKQDTNPATSEKEDQVLRLEKLISEHIAKMHVETQNVIRVPAETTSKHPNVPSTGKVIRTYPDRKLFVAAEMGNTKFLVELIRQYPDLIWKVNDDNLTIFHIAIKHRHEGIYNLLYEIGSMKDLITPLKDPNGNTMLHLVGKSAKQKRLDDVSGVALQMQRELLWFQEVEAMIPRSYRERKNKDGLTAYELFTMEHKDLVTLGESWMKETANQSFTLPGGYDQNNGLPFFRSKAILMLPSSCSYLSSHTSRYAERDFLESLPKKLMGGLATLILSITTMTITFGVSFFIFYDKGLLWTPILIGVLAVMPVLLYIKLQIGLFVDVIRSTYGSRYLFKPQKHVLYYENPKV</sequence>
<proteinExistence type="predicted"/>
<dbReference type="EMBL" id="PKPP01000488">
    <property type="protein sequence ID" value="PWA92138.1"/>
    <property type="molecule type" value="Genomic_DNA"/>
</dbReference>
<dbReference type="Proteomes" id="UP000245207">
    <property type="component" value="Unassembled WGS sequence"/>
</dbReference>
<dbReference type="AlphaFoldDB" id="A0A2U1Q284"/>
<dbReference type="STRING" id="35608.A0A2U1Q284"/>
<evidence type="ECO:0000313" key="3">
    <source>
        <dbReference type="Proteomes" id="UP000245207"/>
    </source>
</evidence>
<keyword evidence="1" id="KW-0812">Transmembrane</keyword>
<comment type="caution">
    <text evidence="2">The sequence shown here is derived from an EMBL/GenBank/DDBJ whole genome shotgun (WGS) entry which is preliminary data.</text>
</comment>
<keyword evidence="1" id="KW-1133">Transmembrane helix</keyword>
<evidence type="ECO:0000256" key="1">
    <source>
        <dbReference type="SAM" id="Phobius"/>
    </source>
</evidence>
<reference evidence="2 3" key="1">
    <citation type="journal article" date="2018" name="Mol. Plant">
        <title>The genome of Artemisia annua provides insight into the evolution of Asteraceae family and artemisinin biosynthesis.</title>
        <authorList>
            <person name="Shen Q."/>
            <person name="Zhang L."/>
            <person name="Liao Z."/>
            <person name="Wang S."/>
            <person name="Yan T."/>
            <person name="Shi P."/>
            <person name="Liu M."/>
            <person name="Fu X."/>
            <person name="Pan Q."/>
            <person name="Wang Y."/>
            <person name="Lv Z."/>
            <person name="Lu X."/>
            <person name="Zhang F."/>
            <person name="Jiang W."/>
            <person name="Ma Y."/>
            <person name="Chen M."/>
            <person name="Hao X."/>
            <person name="Li L."/>
            <person name="Tang Y."/>
            <person name="Lv G."/>
            <person name="Zhou Y."/>
            <person name="Sun X."/>
            <person name="Brodelius P.E."/>
            <person name="Rose J.K.C."/>
            <person name="Tang K."/>
        </authorList>
    </citation>
    <scope>NUCLEOTIDE SEQUENCE [LARGE SCALE GENOMIC DNA]</scope>
    <source>
        <strain evidence="3">cv. Huhao1</strain>
        <tissue evidence="2">Leaf</tissue>
    </source>
</reference>
<gene>
    <name evidence="2" type="ORF">CTI12_AA081690</name>
</gene>
<dbReference type="Gene3D" id="1.25.40.20">
    <property type="entry name" value="Ankyrin repeat-containing domain"/>
    <property type="match status" value="1"/>
</dbReference>
<dbReference type="SUPFAM" id="SSF48403">
    <property type="entry name" value="Ankyrin repeat"/>
    <property type="match status" value="1"/>
</dbReference>
<organism evidence="2 3">
    <name type="scientific">Artemisia annua</name>
    <name type="common">Sweet wormwood</name>
    <dbReference type="NCBI Taxonomy" id="35608"/>
    <lineage>
        <taxon>Eukaryota</taxon>
        <taxon>Viridiplantae</taxon>
        <taxon>Streptophyta</taxon>
        <taxon>Embryophyta</taxon>
        <taxon>Tracheophyta</taxon>
        <taxon>Spermatophyta</taxon>
        <taxon>Magnoliopsida</taxon>
        <taxon>eudicotyledons</taxon>
        <taxon>Gunneridae</taxon>
        <taxon>Pentapetalae</taxon>
        <taxon>asterids</taxon>
        <taxon>campanulids</taxon>
        <taxon>Asterales</taxon>
        <taxon>Asteraceae</taxon>
        <taxon>Asteroideae</taxon>
        <taxon>Anthemideae</taxon>
        <taxon>Artemisiinae</taxon>
        <taxon>Artemisia</taxon>
    </lineage>
</organism>
<keyword evidence="3" id="KW-1185">Reference proteome</keyword>
<keyword evidence="1" id="KW-0472">Membrane</keyword>
<feature type="transmembrane region" description="Helical" evidence="1">
    <location>
        <begin position="273"/>
        <end position="298"/>
    </location>
</feature>
<dbReference type="GO" id="GO:0016020">
    <property type="term" value="C:membrane"/>
    <property type="evidence" value="ECO:0007669"/>
    <property type="project" value="TreeGrafter"/>
</dbReference>
<dbReference type="PANTHER" id="PTHR24177:SF472">
    <property type="entry name" value="PGG DOMAIN-CONTAINING PROTEIN"/>
    <property type="match status" value="1"/>
</dbReference>
<dbReference type="PANTHER" id="PTHR24177">
    <property type="entry name" value="CASKIN"/>
    <property type="match status" value="1"/>
</dbReference>
<name>A0A2U1Q284_ARTAN</name>
<dbReference type="OrthoDB" id="1921232at2759"/>
<protein>
    <submittedName>
        <fullName evidence="2">Ankyrin repeat-containing domain, PGG domain protein</fullName>
    </submittedName>
</protein>
<feature type="transmembrane region" description="Helical" evidence="1">
    <location>
        <begin position="304"/>
        <end position="324"/>
    </location>
</feature>